<name>A0A5N5M052_9ROSI</name>
<evidence type="ECO:0000313" key="1">
    <source>
        <dbReference type="EMBL" id="KAB5548459.1"/>
    </source>
</evidence>
<keyword evidence="2" id="KW-1185">Reference proteome</keyword>
<comment type="caution">
    <text evidence="1">The sequence shown here is derived from an EMBL/GenBank/DDBJ whole genome shotgun (WGS) entry which is preliminary data.</text>
</comment>
<reference evidence="2" key="1">
    <citation type="journal article" date="2019" name="Gigascience">
        <title>De novo genome assembly of the endangered Acer yangbiense, a plant species with extremely small populations endemic to Yunnan Province, China.</title>
        <authorList>
            <person name="Yang J."/>
            <person name="Wariss H.M."/>
            <person name="Tao L."/>
            <person name="Zhang R."/>
            <person name="Yun Q."/>
            <person name="Hollingsworth P."/>
            <person name="Dao Z."/>
            <person name="Luo G."/>
            <person name="Guo H."/>
            <person name="Ma Y."/>
            <person name="Sun W."/>
        </authorList>
    </citation>
    <scope>NUCLEOTIDE SEQUENCE [LARGE SCALE GENOMIC DNA]</scope>
    <source>
        <strain evidence="2">cv. br00</strain>
    </source>
</reference>
<sequence length="133" mass="15105">MKDERSVDLGGGKALETVSIDHSTVILETRNLESFSFPPPLHYCWDIKIGVHESPSILVALTTYDDNFELGLMKEHGVKEPRIRMLVMESNKIDLEKPQYDSTVTNERFELSCSLENLFGFMVRSSAGCSDRY</sequence>
<protein>
    <submittedName>
        <fullName evidence="1">Uncharacterized protein</fullName>
    </submittedName>
</protein>
<accession>A0A5N5M052</accession>
<dbReference type="EMBL" id="VDCV01000007">
    <property type="protein sequence ID" value="KAB5548459.1"/>
    <property type="molecule type" value="Genomic_DNA"/>
</dbReference>
<dbReference type="AlphaFoldDB" id="A0A5N5M052"/>
<proteinExistence type="predicted"/>
<organism evidence="1 2">
    <name type="scientific">Salix brachista</name>
    <dbReference type="NCBI Taxonomy" id="2182728"/>
    <lineage>
        <taxon>Eukaryota</taxon>
        <taxon>Viridiplantae</taxon>
        <taxon>Streptophyta</taxon>
        <taxon>Embryophyta</taxon>
        <taxon>Tracheophyta</taxon>
        <taxon>Spermatophyta</taxon>
        <taxon>Magnoliopsida</taxon>
        <taxon>eudicotyledons</taxon>
        <taxon>Gunneridae</taxon>
        <taxon>Pentapetalae</taxon>
        <taxon>rosids</taxon>
        <taxon>fabids</taxon>
        <taxon>Malpighiales</taxon>
        <taxon>Salicaceae</taxon>
        <taxon>Saliceae</taxon>
        <taxon>Salix</taxon>
    </lineage>
</organism>
<evidence type="ECO:0000313" key="2">
    <source>
        <dbReference type="Proteomes" id="UP000326939"/>
    </source>
</evidence>
<gene>
    <name evidence="1" type="ORF">DKX38_011865</name>
</gene>
<dbReference type="Proteomes" id="UP000326939">
    <property type="component" value="Chromosome 7"/>
</dbReference>